<dbReference type="InterPro" id="IPR045004">
    <property type="entry name" value="ECH_dom"/>
</dbReference>
<evidence type="ECO:0000313" key="2">
    <source>
        <dbReference type="EMBL" id="CAD9770462.1"/>
    </source>
</evidence>
<dbReference type="Gene3D" id="3.90.226.10">
    <property type="entry name" value="2-enoyl-CoA Hydratase, Chain A, domain 1"/>
    <property type="match status" value="1"/>
</dbReference>
<dbReference type="AlphaFoldDB" id="A0A7S2TUS6"/>
<protein>
    <recommendedName>
        <fullName evidence="1">Enoyl-CoA hydratase/isomerase domain-containing protein</fullName>
    </recommendedName>
</protein>
<proteinExistence type="predicted"/>
<accession>A0A7S2TUS6</accession>
<name>A0A7S2TUS6_9EUKA</name>
<sequence length="225" mass="24713">MKVTLQMLHKAKTMSVEGCLQMEQRAMLGMFETNDYRTGFEAALRDSKVTPDQWEPQLLKDVSEAMVNDILSAPEDAKDDFKEGVLVQDIAGGELITQERATVDGLPLEQVPWLQDGHEAAKIEPYSKEYLESIGLVYPSANDRRLNKRNDLDDAALATLGSTFVRQQMTPITTDDATAAPVEETATDTATADDEPTIDYAAEDVAAAAEEMTPLEEAAEEADIK</sequence>
<organism evidence="2">
    <name type="scientific">Lotharella oceanica</name>
    <dbReference type="NCBI Taxonomy" id="641309"/>
    <lineage>
        <taxon>Eukaryota</taxon>
        <taxon>Sar</taxon>
        <taxon>Rhizaria</taxon>
        <taxon>Cercozoa</taxon>
        <taxon>Chlorarachniophyceae</taxon>
        <taxon>Lotharella</taxon>
    </lineage>
</organism>
<reference evidence="2" key="1">
    <citation type="submission" date="2021-01" db="EMBL/GenBank/DDBJ databases">
        <authorList>
            <person name="Corre E."/>
            <person name="Pelletier E."/>
            <person name="Niang G."/>
            <person name="Scheremetjew M."/>
            <person name="Finn R."/>
            <person name="Kale V."/>
            <person name="Holt S."/>
            <person name="Cochrane G."/>
            <person name="Meng A."/>
            <person name="Brown T."/>
            <person name="Cohen L."/>
        </authorList>
    </citation>
    <scope>NUCLEOTIDE SEQUENCE</scope>
    <source>
        <strain evidence="2">CCMP622</strain>
    </source>
</reference>
<evidence type="ECO:0000259" key="1">
    <source>
        <dbReference type="Pfam" id="PF16113"/>
    </source>
</evidence>
<dbReference type="Pfam" id="PF16113">
    <property type="entry name" value="ECH_2"/>
    <property type="match status" value="1"/>
</dbReference>
<dbReference type="EMBL" id="HBHP01023195">
    <property type="protein sequence ID" value="CAD9770462.1"/>
    <property type="molecule type" value="Transcribed_RNA"/>
</dbReference>
<gene>
    <name evidence="2" type="ORF">LSP00402_LOCUS14448</name>
</gene>
<feature type="domain" description="Enoyl-CoA hydratase/isomerase" evidence="1">
    <location>
        <begin position="1"/>
        <end position="70"/>
    </location>
</feature>